<dbReference type="Proteomes" id="UP001497482">
    <property type="component" value="Chromosome 2"/>
</dbReference>
<evidence type="ECO:0000313" key="2">
    <source>
        <dbReference type="Proteomes" id="UP001497482"/>
    </source>
</evidence>
<proteinExistence type="predicted"/>
<evidence type="ECO:0008006" key="3">
    <source>
        <dbReference type="Google" id="ProtNLM"/>
    </source>
</evidence>
<evidence type="ECO:0000313" key="1">
    <source>
        <dbReference type="EMBL" id="CAL1593038.1"/>
    </source>
</evidence>
<dbReference type="AlphaFoldDB" id="A0AAV2KSM3"/>
<sequence>MSKHLLVRCAHWCISSVSVCVLHCPGTQQEPGVLLLKELCVCGPPDNSSSGRDAEAAEAADRRKRRITRHIRTFVLAKRLRSPLSAPITAA</sequence>
<keyword evidence="2" id="KW-1185">Reference proteome</keyword>
<gene>
    <name evidence="1" type="ORF">KC01_LOCUS22193</name>
</gene>
<name>A0AAV2KSM3_KNICA</name>
<protein>
    <recommendedName>
        <fullName evidence="3">Secreted protein</fullName>
    </recommendedName>
</protein>
<accession>A0AAV2KSM3</accession>
<reference evidence="1 2" key="1">
    <citation type="submission" date="2024-04" db="EMBL/GenBank/DDBJ databases">
        <authorList>
            <person name="Waldvogel A.-M."/>
            <person name="Schoenle A."/>
        </authorList>
    </citation>
    <scope>NUCLEOTIDE SEQUENCE [LARGE SCALE GENOMIC DNA]</scope>
</reference>
<organism evidence="1 2">
    <name type="scientific">Knipowitschia caucasica</name>
    <name type="common">Caucasian dwarf goby</name>
    <name type="synonym">Pomatoschistus caucasicus</name>
    <dbReference type="NCBI Taxonomy" id="637954"/>
    <lineage>
        <taxon>Eukaryota</taxon>
        <taxon>Metazoa</taxon>
        <taxon>Chordata</taxon>
        <taxon>Craniata</taxon>
        <taxon>Vertebrata</taxon>
        <taxon>Euteleostomi</taxon>
        <taxon>Actinopterygii</taxon>
        <taxon>Neopterygii</taxon>
        <taxon>Teleostei</taxon>
        <taxon>Neoteleostei</taxon>
        <taxon>Acanthomorphata</taxon>
        <taxon>Gobiaria</taxon>
        <taxon>Gobiiformes</taxon>
        <taxon>Gobioidei</taxon>
        <taxon>Gobiidae</taxon>
        <taxon>Gobiinae</taxon>
        <taxon>Knipowitschia</taxon>
    </lineage>
</organism>
<dbReference type="EMBL" id="OZ035824">
    <property type="protein sequence ID" value="CAL1593038.1"/>
    <property type="molecule type" value="Genomic_DNA"/>
</dbReference>